<dbReference type="InterPro" id="IPR012910">
    <property type="entry name" value="Plug_dom"/>
</dbReference>
<dbReference type="InterPro" id="IPR000531">
    <property type="entry name" value="Beta-barrel_TonB"/>
</dbReference>
<evidence type="ECO:0000313" key="18">
    <source>
        <dbReference type="Proteomes" id="UP001469089"/>
    </source>
</evidence>
<keyword evidence="11 14" id="KW-0472">Membrane</keyword>
<gene>
    <name evidence="17" type="ORF">N0A02_00385</name>
</gene>
<evidence type="ECO:0000256" key="11">
    <source>
        <dbReference type="ARBA" id="ARBA00023136"/>
    </source>
</evidence>
<keyword evidence="9" id="KW-0406">Ion transport</keyword>
<name>A0ABV1LGL3_9BURK</name>
<dbReference type="InterPro" id="IPR010105">
    <property type="entry name" value="TonB_sidphr_rcpt"/>
</dbReference>
<sequence length="794" mass="83769">MNLLGGSIRNRASLSLALLIACQVPLTYKSAYAQSAPPVSAAMLNYDIPAGPLDKVLVAVASMSRRPISFNSVLTGTYKSGAVKGNLTVEQAVDKALAGTGLERATTPDGVLTVRVKPSATSPAETQDSTQAAILPLINVTDTGTKENVTSFTAANSSSATLTDTPASETPMAVQTVTQAVMRSQQATSVADALRNVSGISIDAQSVGQPTISIRGFGAPVSTDGLLTNNTNSGAYQNGLDIPLIGVERIDVVKGADSIISGGTNPGGLVNVVRKQPQADPVYEFETQVGSYGDVLIGGDAGGAISKDNNLNYRFIVNGERTGESYGGAVGMRNLYIAPSIGYQTANTNLIVGFEQNTQHLPMPYYTVFLDGTPAHVTHPFGDENDHFRTNSSTFYYDLSQHITPVWSVKSKASYNASVNSFYYTHGDLIDDLGDALFVPVASSIHQRSLSFQESLEGKFNTGAIAHDLVAGFNYQRTLATAAAAGDLAGIFPGSIYTTTPPEDAFPTSAAPAQSGYSSQFYLQDQARYGRLHLLASISHGQAWSSTPTSTSSNSAWSPNIGVLYQLTGDVAAYASYQKTFTPTANVLLVGGGAPSAELGKNAEVGLKGNFLDDRVTASVALYRTAETNAVVPDQAVPGYALVDAAGFVTKGVEVDVSGQITNGLKVIANYTYNAQQVPGEASVEVAALEARHKVSLWAEYALQTPAFQGFGFSGGITARSSYQAGQTVITNPLVRVPGQAIADASVFYRSKKWSTTFGVKNIFNHVQYTADGEDVFLEFLPGRTFVLTSIYQF</sequence>
<dbReference type="SMART" id="SM00965">
    <property type="entry name" value="STN"/>
    <property type="match status" value="1"/>
</dbReference>
<proteinExistence type="inferred from homology"/>
<feature type="domain" description="Secretin/TonB short N-terminal" evidence="16">
    <location>
        <begin position="66"/>
        <end position="117"/>
    </location>
</feature>
<dbReference type="RefSeq" id="WP_349540816.1">
    <property type="nucleotide sequence ID" value="NZ_JAOALG010000001.1"/>
</dbReference>
<dbReference type="Gene3D" id="3.55.50.30">
    <property type="match status" value="1"/>
</dbReference>
<keyword evidence="5" id="KW-0410">Iron transport</keyword>
<keyword evidence="3 14" id="KW-0813">Transport</keyword>
<dbReference type="InterPro" id="IPR036942">
    <property type="entry name" value="Beta-barrel_TonB_sf"/>
</dbReference>
<evidence type="ECO:0000256" key="7">
    <source>
        <dbReference type="ARBA" id="ARBA00022729"/>
    </source>
</evidence>
<dbReference type="InterPro" id="IPR011662">
    <property type="entry name" value="Secretin/TonB_short_N"/>
</dbReference>
<reference evidence="17 18" key="1">
    <citation type="journal article" date="2024" name="Chem. Sci.">
        <title>Discovery of a lagriamide polyketide by integrated genome mining, isotopic labeling, and untargeted metabolomics.</title>
        <authorList>
            <person name="Fergusson C.H."/>
            <person name="Saulog J."/>
            <person name="Paulo B.S."/>
            <person name="Wilson D.M."/>
            <person name="Liu D.Y."/>
            <person name="Morehouse N.J."/>
            <person name="Waterworth S."/>
            <person name="Barkei J."/>
            <person name="Gray C.A."/>
            <person name="Kwan J.C."/>
            <person name="Eustaquio A.S."/>
            <person name="Linington R.G."/>
        </authorList>
    </citation>
    <scope>NUCLEOTIDE SEQUENCE [LARGE SCALE GENOMIC DNA]</scope>
    <source>
        <strain evidence="17 18">RL17-338-BIF-B</strain>
    </source>
</reference>
<keyword evidence="6 14" id="KW-0812">Transmembrane</keyword>
<dbReference type="Pfam" id="PF07715">
    <property type="entry name" value="Plug"/>
    <property type="match status" value="1"/>
</dbReference>
<dbReference type="PANTHER" id="PTHR32552:SF68">
    <property type="entry name" value="FERRICHROME OUTER MEMBRANE TRANSPORTER_PHAGE RECEPTOR"/>
    <property type="match status" value="1"/>
</dbReference>
<dbReference type="Proteomes" id="UP001469089">
    <property type="component" value="Unassembled WGS sequence"/>
</dbReference>
<keyword evidence="4 14" id="KW-1134">Transmembrane beta strand</keyword>
<keyword evidence="13 14" id="KW-0998">Cell outer membrane</keyword>
<evidence type="ECO:0000256" key="14">
    <source>
        <dbReference type="PROSITE-ProRule" id="PRU01360"/>
    </source>
</evidence>
<keyword evidence="8" id="KW-0408">Iron</keyword>
<keyword evidence="18" id="KW-1185">Reference proteome</keyword>
<keyword evidence="10 15" id="KW-0798">TonB box</keyword>
<dbReference type="NCBIfam" id="TIGR01783">
    <property type="entry name" value="TonB-siderophor"/>
    <property type="match status" value="1"/>
</dbReference>
<evidence type="ECO:0000259" key="16">
    <source>
        <dbReference type="SMART" id="SM00965"/>
    </source>
</evidence>
<evidence type="ECO:0000256" key="6">
    <source>
        <dbReference type="ARBA" id="ARBA00022692"/>
    </source>
</evidence>
<evidence type="ECO:0000256" key="5">
    <source>
        <dbReference type="ARBA" id="ARBA00022496"/>
    </source>
</evidence>
<dbReference type="InterPro" id="IPR037066">
    <property type="entry name" value="Plug_dom_sf"/>
</dbReference>
<dbReference type="Gene3D" id="2.40.170.20">
    <property type="entry name" value="TonB-dependent receptor, beta-barrel domain"/>
    <property type="match status" value="1"/>
</dbReference>
<evidence type="ECO:0000256" key="12">
    <source>
        <dbReference type="ARBA" id="ARBA00023170"/>
    </source>
</evidence>
<evidence type="ECO:0000256" key="9">
    <source>
        <dbReference type="ARBA" id="ARBA00023065"/>
    </source>
</evidence>
<keyword evidence="7" id="KW-0732">Signal</keyword>
<dbReference type="Pfam" id="PF00593">
    <property type="entry name" value="TonB_dep_Rec_b-barrel"/>
    <property type="match status" value="1"/>
</dbReference>
<organism evidence="17 18">
    <name type="scientific">Paraburkholderia acidicola</name>
    <dbReference type="NCBI Taxonomy" id="1912599"/>
    <lineage>
        <taxon>Bacteria</taxon>
        <taxon>Pseudomonadati</taxon>
        <taxon>Pseudomonadota</taxon>
        <taxon>Betaproteobacteria</taxon>
        <taxon>Burkholderiales</taxon>
        <taxon>Burkholderiaceae</taxon>
        <taxon>Paraburkholderia</taxon>
    </lineage>
</organism>
<dbReference type="SUPFAM" id="SSF56935">
    <property type="entry name" value="Porins"/>
    <property type="match status" value="1"/>
</dbReference>
<dbReference type="CDD" id="cd01347">
    <property type="entry name" value="ligand_gated_channel"/>
    <property type="match status" value="1"/>
</dbReference>
<dbReference type="EMBL" id="JAOALG010000001">
    <property type="protein sequence ID" value="MEQ5837896.1"/>
    <property type="molecule type" value="Genomic_DNA"/>
</dbReference>
<comment type="caution">
    <text evidence="17">The sequence shown here is derived from an EMBL/GenBank/DDBJ whole genome shotgun (WGS) entry which is preliminary data.</text>
</comment>
<dbReference type="PANTHER" id="PTHR32552">
    <property type="entry name" value="FERRICHROME IRON RECEPTOR-RELATED"/>
    <property type="match status" value="1"/>
</dbReference>
<dbReference type="PROSITE" id="PS52016">
    <property type="entry name" value="TONB_DEPENDENT_REC_3"/>
    <property type="match status" value="1"/>
</dbReference>
<evidence type="ECO:0000256" key="1">
    <source>
        <dbReference type="ARBA" id="ARBA00004571"/>
    </source>
</evidence>
<evidence type="ECO:0000256" key="13">
    <source>
        <dbReference type="ARBA" id="ARBA00023237"/>
    </source>
</evidence>
<protein>
    <submittedName>
        <fullName evidence="17">TonB-dependent receptor</fullName>
    </submittedName>
</protein>
<dbReference type="InterPro" id="IPR039426">
    <property type="entry name" value="TonB-dep_rcpt-like"/>
</dbReference>
<evidence type="ECO:0000256" key="2">
    <source>
        <dbReference type="ARBA" id="ARBA00009810"/>
    </source>
</evidence>
<evidence type="ECO:0000256" key="15">
    <source>
        <dbReference type="RuleBase" id="RU003357"/>
    </source>
</evidence>
<evidence type="ECO:0000256" key="3">
    <source>
        <dbReference type="ARBA" id="ARBA00022448"/>
    </source>
</evidence>
<evidence type="ECO:0000256" key="8">
    <source>
        <dbReference type="ARBA" id="ARBA00023004"/>
    </source>
</evidence>
<evidence type="ECO:0000256" key="10">
    <source>
        <dbReference type="ARBA" id="ARBA00023077"/>
    </source>
</evidence>
<evidence type="ECO:0000313" key="17">
    <source>
        <dbReference type="EMBL" id="MEQ5837896.1"/>
    </source>
</evidence>
<evidence type="ECO:0000256" key="4">
    <source>
        <dbReference type="ARBA" id="ARBA00022452"/>
    </source>
</evidence>
<accession>A0ABV1LGL3</accession>
<keyword evidence="12 17" id="KW-0675">Receptor</keyword>
<comment type="similarity">
    <text evidence="2 14 15">Belongs to the TonB-dependent receptor family.</text>
</comment>
<dbReference type="Gene3D" id="2.170.130.10">
    <property type="entry name" value="TonB-dependent receptor, plug domain"/>
    <property type="match status" value="1"/>
</dbReference>
<comment type="subcellular location">
    <subcellularLocation>
        <location evidence="1 14">Cell outer membrane</location>
        <topology evidence="1 14">Multi-pass membrane protein</topology>
    </subcellularLocation>
</comment>